<accession>A0A849L244</accession>
<feature type="transmembrane region" description="Helical" evidence="1">
    <location>
        <begin position="66"/>
        <end position="83"/>
    </location>
</feature>
<keyword evidence="1" id="KW-1133">Transmembrane helix</keyword>
<dbReference type="PIRSF" id="PIRSF038991">
    <property type="entry name" value="Protein_AbrB"/>
    <property type="match status" value="1"/>
</dbReference>
<gene>
    <name evidence="2" type="ORF">HMH01_07810</name>
</gene>
<reference evidence="2 3" key="1">
    <citation type="submission" date="2020-05" db="EMBL/GenBank/DDBJ databases">
        <title>Gimesia benthica sp. nov., a novel planctomycete isolated from a deep-sea water sample of the Northwest Indian Ocean.</title>
        <authorList>
            <person name="Wang J."/>
            <person name="Ruan C."/>
            <person name="Song L."/>
            <person name="Zhu Y."/>
            <person name="Li A."/>
            <person name="Zheng X."/>
            <person name="Wang L."/>
            <person name="Lu Z."/>
            <person name="Huang Y."/>
            <person name="Du W."/>
            <person name="Zhou Y."/>
            <person name="Huang L."/>
            <person name="Dai X."/>
        </authorList>
    </citation>
    <scope>NUCLEOTIDE SEQUENCE [LARGE SCALE GENOMIC DNA]</scope>
    <source>
        <strain evidence="2 3">YYQ-30</strain>
    </source>
</reference>
<feature type="transmembrane region" description="Helical" evidence="1">
    <location>
        <begin position="301"/>
        <end position="324"/>
    </location>
</feature>
<feature type="transmembrane region" description="Helical" evidence="1">
    <location>
        <begin position="331"/>
        <end position="348"/>
    </location>
</feature>
<dbReference type="GO" id="GO:0016020">
    <property type="term" value="C:membrane"/>
    <property type="evidence" value="ECO:0007669"/>
    <property type="project" value="InterPro"/>
</dbReference>
<dbReference type="RefSeq" id="WP_171324032.1">
    <property type="nucleotide sequence ID" value="NZ_JABFBC010000001.1"/>
</dbReference>
<dbReference type="EMBL" id="JABFBC010000001">
    <property type="protein sequence ID" value="NNU80345.1"/>
    <property type="molecule type" value="Genomic_DNA"/>
</dbReference>
<keyword evidence="1" id="KW-0812">Transmembrane</keyword>
<sequence>MIPEDLQRLLPARAVLSCLGIATGGGFLFSALGLPLPWMLGALCAVMVAALARLPIAPAARIRPHTVAVIGVLLGGGFSPQVLEQAAGWTLSLAALAGFLVLAGGSVMLFLMRVGGYGRETAFLCAMPGGLTEMVELGADRGADARAIVLAHVLRIVIVIALIALWFRVIEGHEVSGVPVAPDGQLAGPRDLALMALCGIAGLWLGPRLRLPAAALTGPLILSAGLHLAGLVHGVPPAWLVIAAQIVLGSVLGCRFIGATLPEMRRSGLLGIGATFIALAIGLGFAILLEAALGLSRDQVILAYAPGGLTEMSLVAVAIGADLAFVTLHHVARLLMILGIAPLAFGLFPQSAARLSAQEGGEHDDS</sequence>
<feature type="transmembrane region" description="Helical" evidence="1">
    <location>
        <begin position="89"/>
        <end position="111"/>
    </location>
</feature>
<dbReference type="Pfam" id="PF05145">
    <property type="entry name" value="AbrB"/>
    <property type="match status" value="1"/>
</dbReference>
<dbReference type="Proteomes" id="UP000572377">
    <property type="component" value="Unassembled WGS sequence"/>
</dbReference>
<keyword evidence="3" id="KW-1185">Reference proteome</keyword>
<proteinExistence type="predicted"/>
<evidence type="ECO:0000256" key="1">
    <source>
        <dbReference type="SAM" id="Phobius"/>
    </source>
</evidence>
<feature type="transmembrane region" description="Helical" evidence="1">
    <location>
        <begin position="238"/>
        <end position="257"/>
    </location>
</feature>
<protein>
    <submittedName>
        <fullName evidence="2">AbrB family transcriptional regulator</fullName>
    </submittedName>
</protein>
<dbReference type="InterPro" id="IPR017516">
    <property type="entry name" value="AbrB_dup"/>
</dbReference>
<evidence type="ECO:0000313" key="2">
    <source>
        <dbReference type="EMBL" id="NNU80345.1"/>
    </source>
</evidence>
<feature type="transmembrane region" description="Helical" evidence="1">
    <location>
        <begin position="12"/>
        <end position="32"/>
    </location>
</feature>
<feature type="transmembrane region" description="Helical" evidence="1">
    <location>
        <begin position="147"/>
        <end position="167"/>
    </location>
</feature>
<name>A0A849L244_9RHOB</name>
<feature type="transmembrane region" description="Helical" evidence="1">
    <location>
        <begin position="269"/>
        <end position="289"/>
    </location>
</feature>
<organism evidence="2 3">
    <name type="scientific">Halovulum dunhuangense</name>
    <dbReference type="NCBI Taxonomy" id="1505036"/>
    <lineage>
        <taxon>Bacteria</taxon>
        <taxon>Pseudomonadati</taxon>
        <taxon>Pseudomonadota</taxon>
        <taxon>Alphaproteobacteria</taxon>
        <taxon>Rhodobacterales</taxon>
        <taxon>Paracoccaceae</taxon>
        <taxon>Halovulum</taxon>
    </lineage>
</organism>
<evidence type="ECO:0000313" key="3">
    <source>
        <dbReference type="Proteomes" id="UP000572377"/>
    </source>
</evidence>
<feature type="transmembrane region" description="Helical" evidence="1">
    <location>
        <begin position="38"/>
        <end position="54"/>
    </location>
</feature>
<dbReference type="PANTHER" id="PTHR38457">
    <property type="entry name" value="REGULATOR ABRB-RELATED"/>
    <property type="match status" value="1"/>
</dbReference>
<dbReference type="NCBIfam" id="TIGR03082">
    <property type="entry name" value="Gneg_AbrB_dup"/>
    <property type="match status" value="2"/>
</dbReference>
<comment type="caution">
    <text evidence="2">The sequence shown here is derived from an EMBL/GenBank/DDBJ whole genome shotgun (WGS) entry which is preliminary data.</text>
</comment>
<keyword evidence="1" id="KW-0472">Membrane</keyword>
<dbReference type="PANTHER" id="PTHR38457:SF1">
    <property type="entry name" value="REGULATOR ABRB-RELATED"/>
    <property type="match status" value="1"/>
</dbReference>
<dbReference type="GO" id="GO:0010468">
    <property type="term" value="P:regulation of gene expression"/>
    <property type="evidence" value="ECO:0007669"/>
    <property type="project" value="InterPro"/>
</dbReference>
<dbReference type="InterPro" id="IPR007820">
    <property type="entry name" value="AbrB_fam"/>
</dbReference>
<dbReference type="AlphaFoldDB" id="A0A849L244"/>